<keyword evidence="2" id="KW-0812">Transmembrane</keyword>
<feature type="transmembrane region" description="Helical" evidence="2">
    <location>
        <begin position="86"/>
        <end position="106"/>
    </location>
</feature>
<evidence type="ECO:0000313" key="3">
    <source>
        <dbReference type="EMBL" id="CAF4865338.1"/>
    </source>
</evidence>
<keyword evidence="2" id="KW-0472">Membrane</keyword>
<protein>
    <submittedName>
        <fullName evidence="3">Uncharacterized protein</fullName>
    </submittedName>
</protein>
<accession>A0A8S3BVQ1</accession>
<dbReference type="Proteomes" id="UP000681720">
    <property type="component" value="Unassembled WGS sequence"/>
</dbReference>
<sequence length="257" mass="29526">MFDVLHNSLNLTSMFYSDREDIRTMNVMYTYAKQSRLPSIFPYSLLFPSYESLGQLRIEVCVLILALILCCFITTFIAFISLKNSLFIVAHFLALSAGTLACLYLFQNLTYNFVVGPWLYLVPILYVDTLIHVCYSRTDSKWKYNRVILSLLIAVFVLYLFPIQTYAFQIICSSIIYQSIICFVLINLILPSWFYLFQSNNNNNNNNDNNDDNNSEDQIDTVVSPTMTIVVPNNSLKGGMEINNHTDESNINTNDPI</sequence>
<feature type="transmembrane region" description="Helical" evidence="2">
    <location>
        <begin position="56"/>
        <end position="79"/>
    </location>
</feature>
<feature type="transmembrane region" description="Helical" evidence="2">
    <location>
        <begin position="175"/>
        <end position="197"/>
    </location>
</feature>
<comment type="caution">
    <text evidence="3">The sequence shown here is derived from an EMBL/GenBank/DDBJ whole genome shotgun (WGS) entry which is preliminary data.</text>
</comment>
<reference evidence="3" key="1">
    <citation type="submission" date="2021-02" db="EMBL/GenBank/DDBJ databases">
        <authorList>
            <person name="Nowell W R."/>
        </authorList>
    </citation>
    <scope>NUCLEOTIDE SEQUENCE</scope>
</reference>
<evidence type="ECO:0000313" key="4">
    <source>
        <dbReference type="Proteomes" id="UP000681720"/>
    </source>
</evidence>
<feature type="transmembrane region" description="Helical" evidence="2">
    <location>
        <begin position="147"/>
        <end position="169"/>
    </location>
</feature>
<feature type="transmembrane region" description="Helical" evidence="2">
    <location>
        <begin position="118"/>
        <end position="135"/>
    </location>
</feature>
<gene>
    <name evidence="3" type="ORF">GIL414_LOCUS50096</name>
</gene>
<organism evidence="3 4">
    <name type="scientific">Rotaria magnacalcarata</name>
    <dbReference type="NCBI Taxonomy" id="392030"/>
    <lineage>
        <taxon>Eukaryota</taxon>
        <taxon>Metazoa</taxon>
        <taxon>Spiralia</taxon>
        <taxon>Gnathifera</taxon>
        <taxon>Rotifera</taxon>
        <taxon>Eurotatoria</taxon>
        <taxon>Bdelloidea</taxon>
        <taxon>Philodinida</taxon>
        <taxon>Philodinidae</taxon>
        <taxon>Rotaria</taxon>
    </lineage>
</organism>
<keyword evidence="2" id="KW-1133">Transmembrane helix</keyword>
<dbReference type="EMBL" id="CAJOBJ010166134">
    <property type="protein sequence ID" value="CAF4865338.1"/>
    <property type="molecule type" value="Genomic_DNA"/>
</dbReference>
<proteinExistence type="predicted"/>
<dbReference type="AlphaFoldDB" id="A0A8S3BVQ1"/>
<evidence type="ECO:0000256" key="2">
    <source>
        <dbReference type="SAM" id="Phobius"/>
    </source>
</evidence>
<evidence type="ECO:0000256" key="1">
    <source>
        <dbReference type="SAM" id="MobiDB-lite"/>
    </source>
</evidence>
<name>A0A8S3BVQ1_9BILA</name>
<feature type="region of interest" description="Disordered" evidence="1">
    <location>
        <begin position="234"/>
        <end position="257"/>
    </location>
</feature>